<gene>
    <name evidence="1" type="ORF">KQX54_015850</name>
</gene>
<evidence type="ECO:0000313" key="1">
    <source>
        <dbReference type="EMBL" id="KAH0555178.1"/>
    </source>
</evidence>
<organism evidence="1 2">
    <name type="scientific">Cotesia glomerata</name>
    <name type="common">Lepidopteran parasitic wasp</name>
    <name type="synonym">Apanteles glomeratus</name>
    <dbReference type="NCBI Taxonomy" id="32391"/>
    <lineage>
        <taxon>Eukaryota</taxon>
        <taxon>Metazoa</taxon>
        <taxon>Ecdysozoa</taxon>
        <taxon>Arthropoda</taxon>
        <taxon>Hexapoda</taxon>
        <taxon>Insecta</taxon>
        <taxon>Pterygota</taxon>
        <taxon>Neoptera</taxon>
        <taxon>Endopterygota</taxon>
        <taxon>Hymenoptera</taxon>
        <taxon>Apocrita</taxon>
        <taxon>Ichneumonoidea</taxon>
        <taxon>Braconidae</taxon>
        <taxon>Microgastrinae</taxon>
        <taxon>Cotesia</taxon>
    </lineage>
</organism>
<accession>A0AAV7INK2</accession>
<proteinExistence type="predicted"/>
<dbReference type="EMBL" id="JAHXZJ010001119">
    <property type="protein sequence ID" value="KAH0555178.1"/>
    <property type="molecule type" value="Genomic_DNA"/>
</dbReference>
<protein>
    <submittedName>
        <fullName evidence="1">Uncharacterized protein</fullName>
    </submittedName>
</protein>
<dbReference type="AlphaFoldDB" id="A0AAV7INK2"/>
<reference evidence="1 2" key="1">
    <citation type="journal article" date="2021" name="J. Hered.">
        <title>A chromosome-level genome assembly of the parasitoid wasp, Cotesia glomerata (Hymenoptera: Braconidae).</title>
        <authorList>
            <person name="Pinto B.J."/>
            <person name="Weis J.J."/>
            <person name="Gamble T."/>
            <person name="Ode P.J."/>
            <person name="Paul R."/>
            <person name="Zaspel J.M."/>
        </authorList>
    </citation>
    <scope>NUCLEOTIDE SEQUENCE [LARGE SCALE GENOMIC DNA]</scope>
    <source>
        <strain evidence="1">CgM1</strain>
    </source>
</reference>
<comment type="caution">
    <text evidence="1">The sequence shown here is derived from an EMBL/GenBank/DDBJ whole genome shotgun (WGS) entry which is preliminary data.</text>
</comment>
<dbReference type="Proteomes" id="UP000826195">
    <property type="component" value="Unassembled WGS sequence"/>
</dbReference>
<evidence type="ECO:0000313" key="2">
    <source>
        <dbReference type="Proteomes" id="UP000826195"/>
    </source>
</evidence>
<name>A0AAV7INK2_COTGL</name>
<keyword evidence="2" id="KW-1185">Reference proteome</keyword>
<sequence>MSEYQYLTSEIQVPKEWPVNIARQLFEHLVKNATIRHRKGQQVVVTIENVSAVVTKFKNKPGYILEKIEEIKDESTYKIDLIFPAKVVILPLKPGGIHRREEESIQCLPIILKSDHFISSMLVLNPKLHQVITVEPNMENPNNLMANNRVTL</sequence>